<organism evidence="1 2">
    <name type="scientific">Diversispora epigaea</name>
    <dbReference type="NCBI Taxonomy" id="1348612"/>
    <lineage>
        <taxon>Eukaryota</taxon>
        <taxon>Fungi</taxon>
        <taxon>Fungi incertae sedis</taxon>
        <taxon>Mucoromycota</taxon>
        <taxon>Glomeromycotina</taxon>
        <taxon>Glomeromycetes</taxon>
        <taxon>Diversisporales</taxon>
        <taxon>Diversisporaceae</taxon>
        <taxon>Diversispora</taxon>
    </lineage>
</organism>
<name>A0A397JM36_9GLOM</name>
<dbReference type="Proteomes" id="UP000266861">
    <property type="component" value="Unassembled WGS sequence"/>
</dbReference>
<gene>
    <name evidence="1" type="ORF">Glove_57g114</name>
</gene>
<proteinExistence type="predicted"/>
<reference evidence="1 2" key="1">
    <citation type="submission" date="2018-08" db="EMBL/GenBank/DDBJ databases">
        <title>Genome and evolution of the arbuscular mycorrhizal fungus Diversispora epigaea (formerly Glomus versiforme) and its bacterial endosymbionts.</title>
        <authorList>
            <person name="Sun X."/>
            <person name="Fei Z."/>
            <person name="Harrison M."/>
        </authorList>
    </citation>
    <scope>NUCLEOTIDE SEQUENCE [LARGE SCALE GENOMIC DNA]</scope>
    <source>
        <strain evidence="1 2">IT104</strain>
    </source>
</reference>
<dbReference type="EMBL" id="PQFF01000054">
    <property type="protein sequence ID" value="RHZ85993.1"/>
    <property type="molecule type" value="Genomic_DNA"/>
</dbReference>
<evidence type="ECO:0000313" key="2">
    <source>
        <dbReference type="Proteomes" id="UP000266861"/>
    </source>
</evidence>
<dbReference type="AlphaFoldDB" id="A0A397JM36"/>
<accession>A0A397JM36</accession>
<evidence type="ECO:0000313" key="1">
    <source>
        <dbReference type="EMBL" id="RHZ85993.1"/>
    </source>
</evidence>
<keyword evidence="2" id="KW-1185">Reference proteome</keyword>
<protein>
    <submittedName>
        <fullName evidence="1">Uncharacterized protein</fullName>
    </submittedName>
</protein>
<sequence length="58" mass="6510">MEYQNKKPNLELVISAGAGYGGYQPLIFGVEQLERTSIGETVEEWKNDEITNCFASLQ</sequence>
<comment type="caution">
    <text evidence="1">The sequence shown here is derived from an EMBL/GenBank/DDBJ whole genome shotgun (WGS) entry which is preliminary data.</text>
</comment>